<gene>
    <name evidence="2" type="ORF">LKD47_12530</name>
    <name evidence="3" type="ORF">OCV43_04640</name>
</gene>
<protein>
    <submittedName>
        <fullName evidence="2">Glycosyltransferase</fullName>
    </submittedName>
</protein>
<dbReference type="Proteomes" id="UP001198893">
    <property type="component" value="Unassembled WGS sequence"/>
</dbReference>
<sequence length="397" mass="46784">MSDIRKLVFFERGVETLTYFSHEMAASFRKMGYQIFFFDIQAEYADTKRLSRFLKSGETAVITFNFIGLSGEEFLLETESQSVFASRNIPVYCILVDHPLYYHKQLDETIPNLTVFCIDRQHISYMKRFYKGIPCHFLPLAGNFLMDKEERISTDFIPYENREYEVGFIANYVHLPAIEEHFTSQTKEYIDFYHEILNYLRLHPSEPLDSAMEHFVRREIPEVTERELMACFAGMLFLDMYNRTYFRGETVRTLVDNGVRVHVFGKGWENLKVKHPENLILNGRQLDSAECVKIIRNTKIALNTMPWFKDGAHDRIFTAMLNKAVSLTDGSIYLKERFCDGKDLAFYELEHLDALPEQVLSMLGHPKKMKEIIEYSYERALKEDTWANRAERLREFL</sequence>
<proteinExistence type="predicted"/>
<name>A0AAW4WLV3_9FIRM</name>
<accession>A0AAW4WLV3</accession>
<dbReference type="Proteomes" id="UP001209666">
    <property type="component" value="Unassembled WGS sequence"/>
</dbReference>
<reference evidence="3" key="3">
    <citation type="submission" date="2022-09" db="EMBL/GenBank/DDBJ databases">
        <authorList>
            <person name="Hitch T.C.A."/>
        </authorList>
    </citation>
    <scope>NUCLEOTIDE SEQUENCE</scope>
    <source>
        <strain evidence="3">Sanger_19</strain>
    </source>
</reference>
<feature type="domain" description="Spore protein YkvP/CgeB glycosyl transferase-like" evidence="1">
    <location>
        <begin position="251"/>
        <end position="393"/>
    </location>
</feature>
<dbReference type="EMBL" id="JAOQKI010000005">
    <property type="protein sequence ID" value="MCU6716566.1"/>
    <property type="molecule type" value="Genomic_DNA"/>
</dbReference>
<dbReference type="AlphaFoldDB" id="A0AAW4WLV3"/>
<dbReference type="EMBL" id="JAJEQW010000015">
    <property type="protein sequence ID" value="MCC2243105.1"/>
    <property type="molecule type" value="Genomic_DNA"/>
</dbReference>
<evidence type="ECO:0000313" key="5">
    <source>
        <dbReference type="Proteomes" id="UP001209666"/>
    </source>
</evidence>
<dbReference type="RefSeq" id="WP_022244076.1">
    <property type="nucleotide sequence ID" value="NZ_JAJEQW010000015.1"/>
</dbReference>
<dbReference type="InterPro" id="IPR055259">
    <property type="entry name" value="YkvP/CgeB_Glyco_trans-like"/>
</dbReference>
<evidence type="ECO:0000313" key="4">
    <source>
        <dbReference type="Proteomes" id="UP001198893"/>
    </source>
</evidence>
<dbReference type="Pfam" id="PF13524">
    <property type="entry name" value="Glyco_trans_1_2"/>
    <property type="match status" value="1"/>
</dbReference>
<organism evidence="2 4">
    <name type="scientific">Roseburia amylophila</name>
    <dbReference type="NCBI Taxonomy" id="2981794"/>
    <lineage>
        <taxon>Bacteria</taxon>
        <taxon>Bacillati</taxon>
        <taxon>Bacillota</taxon>
        <taxon>Clostridia</taxon>
        <taxon>Lachnospirales</taxon>
        <taxon>Lachnospiraceae</taxon>
        <taxon>Roseburia</taxon>
    </lineage>
</organism>
<comment type="caution">
    <text evidence="2">The sequence shown here is derived from an EMBL/GenBank/DDBJ whole genome shotgun (WGS) entry which is preliminary data.</text>
</comment>
<reference evidence="2" key="2">
    <citation type="submission" date="2021-10" db="EMBL/GenBank/DDBJ databases">
        <title>Anaerobic single-cell dispensing facilitates the cultivation of human gut bacteria.</title>
        <authorList>
            <person name="Afrizal A."/>
        </authorList>
    </citation>
    <scope>NUCLEOTIDE SEQUENCE</scope>
    <source>
        <strain evidence="2">CLA-AA-H204</strain>
    </source>
</reference>
<evidence type="ECO:0000313" key="3">
    <source>
        <dbReference type="EMBL" id="MCU6716566.1"/>
    </source>
</evidence>
<evidence type="ECO:0000259" key="1">
    <source>
        <dbReference type="Pfam" id="PF13524"/>
    </source>
</evidence>
<evidence type="ECO:0000313" key="2">
    <source>
        <dbReference type="EMBL" id="MCC2243105.1"/>
    </source>
</evidence>
<keyword evidence="5" id="KW-1185">Reference proteome</keyword>
<reference evidence="3 5" key="1">
    <citation type="journal article" date="2021" name="ISME Commun">
        <title>Automated analysis of genomic sequences facilitates high-throughput and comprehensive description of bacteria.</title>
        <authorList>
            <person name="Hitch T.C.A."/>
        </authorList>
    </citation>
    <scope>NUCLEOTIDE SEQUENCE [LARGE SCALE GENOMIC DNA]</scope>
    <source>
        <strain evidence="3 5">Sanger_19</strain>
    </source>
</reference>